<keyword evidence="4" id="KW-1185">Reference proteome</keyword>
<name>A0A928V2W7_9GAMM</name>
<dbReference type="Proteomes" id="UP000652567">
    <property type="component" value="Unassembled WGS sequence"/>
</dbReference>
<dbReference type="SUPFAM" id="SSF50630">
    <property type="entry name" value="Acid proteases"/>
    <property type="match status" value="1"/>
</dbReference>
<evidence type="ECO:0000256" key="1">
    <source>
        <dbReference type="SAM" id="MobiDB-lite"/>
    </source>
</evidence>
<protein>
    <recommendedName>
        <fullName evidence="2">Retropepsin-like aspartic endopeptidase domain-containing protein</fullName>
    </recommendedName>
</protein>
<comment type="caution">
    <text evidence="3">The sequence shown here is derived from an EMBL/GenBank/DDBJ whole genome shotgun (WGS) entry which is preliminary data.</text>
</comment>
<organism evidence="3 4">
    <name type="scientific">Cellvibrio polysaccharolyticus</name>
    <dbReference type="NCBI Taxonomy" id="2082724"/>
    <lineage>
        <taxon>Bacteria</taxon>
        <taxon>Pseudomonadati</taxon>
        <taxon>Pseudomonadota</taxon>
        <taxon>Gammaproteobacteria</taxon>
        <taxon>Cellvibrionales</taxon>
        <taxon>Cellvibrionaceae</taxon>
        <taxon>Cellvibrio</taxon>
    </lineage>
</organism>
<dbReference type="EMBL" id="PRDL01000001">
    <property type="protein sequence ID" value="MBE8715644.1"/>
    <property type="molecule type" value="Genomic_DNA"/>
</dbReference>
<dbReference type="PANTHER" id="PTHR38037:SF2">
    <property type="entry name" value="ATP-DEPENDENT ZINC PROTEASE DOMAIN-CONTAINING PROTEIN-RELATED"/>
    <property type="match status" value="1"/>
</dbReference>
<dbReference type="PROSITE" id="PS51257">
    <property type="entry name" value="PROKAR_LIPOPROTEIN"/>
    <property type="match status" value="1"/>
</dbReference>
<dbReference type="AlphaFoldDB" id="A0A928V2W7"/>
<feature type="domain" description="Retropepsin-like aspartic endopeptidase" evidence="2">
    <location>
        <begin position="119"/>
        <end position="248"/>
    </location>
</feature>
<proteinExistence type="predicted"/>
<dbReference type="InterPro" id="IPR008503">
    <property type="entry name" value="Asp_endopeptidase"/>
</dbReference>
<dbReference type="RefSeq" id="WP_193906145.1">
    <property type="nucleotide sequence ID" value="NZ_PRDL01000001.1"/>
</dbReference>
<dbReference type="Pfam" id="PF05618">
    <property type="entry name" value="Zn_protease"/>
    <property type="match status" value="1"/>
</dbReference>
<dbReference type="InterPro" id="IPR021109">
    <property type="entry name" value="Peptidase_aspartic_dom_sf"/>
</dbReference>
<reference evidence="3" key="1">
    <citation type="submission" date="2018-07" db="EMBL/GenBank/DDBJ databases">
        <title>Genome assembly of strain Ka43.</title>
        <authorList>
            <person name="Kukolya J."/>
            <person name="Nagy I."/>
            <person name="Horvath B."/>
            <person name="Toth A."/>
        </authorList>
    </citation>
    <scope>NUCLEOTIDE SEQUENCE</scope>
    <source>
        <strain evidence="3">KB43</strain>
    </source>
</reference>
<dbReference type="PANTHER" id="PTHR38037">
    <property type="entry name" value="ZN_PROTEASE DOMAIN-CONTAINING PROTEIN"/>
    <property type="match status" value="1"/>
</dbReference>
<sequence length="264" mass="29125">MSIKTVSASRWMTTAFVTVLLAGCQSSGNLMVKQTEITALEQCQQVLHNQQTALESVQNRLEDVALLVGENLELQKRLAEAPPPPPVQPRPVVNCPKPPPPPATPPSVLENLLQDKQLIGERERVLLSSVGVEMRARVNTGITVSLLDARNIQLFERNGEEWVRFSVLDRKTEETHELERKRVRYLPGGAKDEGSRRPVVELRLTIGKLTQAVEFALTDRADQANPILLGRNALRDVMIVDVSRSDLAPPVRESNSAAGEAAKP</sequence>
<feature type="region of interest" description="Disordered" evidence="1">
    <location>
        <begin position="79"/>
        <end position="105"/>
    </location>
</feature>
<feature type="compositionally biased region" description="Pro residues" evidence="1">
    <location>
        <begin position="96"/>
        <end position="105"/>
    </location>
</feature>
<gene>
    <name evidence="3" type="ORF">C4F51_00385</name>
</gene>
<dbReference type="Gene3D" id="2.40.70.10">
    <property type="entry name" value="Acid Proteases"/>
    <property type="match status" value="1"/>
</dbReference>
<evidence type="ECO:0000313" key="4">
    <source>
        <dbReference type="Proteomes" id="UP000652567"/>
    </source>
</evidence>
<accession>A0A928V2W7</accession>
<evidence type="ECO:0000313" key="3">
    <source>
        <dbReference type="EMBL" id="MBE8715644.1"/>
    </source>
</evidence>
<evidence type="ECO:0000259" key="2">
    <source>
        <dbReference type="Pfam" id="PF05618"/>
    </source>
</evidence>